<dbReference type="GO" id="GO:0006508">
    <property type="term" value="P:proteolysis"/>
    <property type="evidence" value="ECO:0007669"/>
    <property type="project" value="UniProtKB-KW"/>
</dbReference>
<keyword evidence="1" id="KW-0479">Metal-binding</keyword>
<reference evidence="4 5" key="1">
    <citation type="submission" date="2019-12" db="EMBL/GenBank/DDBJ databases">
        <title>Shinella granuli gen. nov., sp. nov., and proposal of the reclassification of Zoogloea ramigera ATCC 19623 as Shinella zoogloeoides sp. nov.</title>
        <authorList>
            <person name="Gao J."/>
        </authorList>
    </citation>
    <scope>NUCLEOTIDE SEQUENCE [LARGE SCALE GENOMIC DNA]</scope>
    <source>
        <strain evidence="4 5">DSM 287</strain>
    </source>
</reference>
<protein>
    <recommendedName>
        <fullName evidence="1">Microcystinase C</fullName>
        <shortName evidence="1">MlrC</shortName>
    </recommendedName>
</protein>
<gene>
    <name evidence="4" type="ORF">GR156_04975</name>
</gene>
<dbReference type="RefSeq" id="WP_160785053.1">
    <property type="nucleotide sequence ID" value="NZ_CP086610.1"/>
</dbReference>
<dbReference type="Pfam" id="PF07364">
    <property type="entry name" value="DUF1485"/>
    <property type="match status" value="1"/>
</dbReference>
<dbReference type="EMBL" id="WUML01000003">
    <property type="protein sequence ID" value="MXN99642.1"/>
    <property type="molecule type" value="Genomic_DNA"/>
</dbReference>
<name>A0A6N8T8L7_SHIZO</name>
<evidence type="ECO:0000259" key="2">
    <source>
        <dbReference type="Pfam" id="PF07171"/>
    </source>
</evidence>
<dbReference type="InterPro" id="IPR009197">
    <property type="entry name" value="MlrC"/>
</dbReference>
<feature type="domain" description="Microcystin LR degradation protein MlrC C-terminal" evidence="2">
    <location>
        <begin position="307"/>
        <end position="484"/>
    </location>
</feature>
<dbReference type="GO" id="GO:0008237">
    <property type="term" value="F:metallopeptidase activity"/>
    <property type="evidence" value="ECO:0007669"/>
    <property type="project" value="UniProtKB-KW"/>
</dbReference>
<comment type="cofactor">
    <cofactor evidence="1">
        <name>Zn(2+)</name>
        <dbReference type="ChEBI" id="CHEBI:29105"/>
    </cofactor>
    <text evidence="1">Binds 1 zinc ion per subunit.</text>
</comment>
<keyword evidence="1" id="KW-0645">Protease</keyword>
<comment type="function">
    <text evidence="1">Involved in peptidolytic degradation of cyclic heptapeptide hepatotoxin microcystin (MC).</text>
</comment>
<proteinExistence type="inferred from homology"/>
<dbReference type="InterPro" id="IPR015995">
    <property type="entry name" value="MlrC_N"/>
</dbReference>
<dbReference type="Pfam" id="PF07171">
    <property type="entry name" value="MlrC_C"/>
    <property type="match status" value="1"/>
</dbReference>
<dbReference type="GO" id="GO:0046872">
    <property type="term" value="F:metal ion binding"/>
    <property type="evidence" value="ECO:0007669"/>
    <property type="project" value="UniProtKB-KW"/>
</dbReference>
<comment type="similarity">
    <text evidence="1">Belongs to the peptidase M81 family.</text>
</comment>
<keyword evidence="1" id="KW-0378">Hydrolase</keyword>
<dbReference type="InterPro" id="IPR010799">
    <property type="entry name" value="MlrC_C"/>
</dbReference>
<dbReference type="AlphaFoldDB" id="A0A6N8T8L7"/>
<dbReference type="Proteomes" id="UP000440304">
    <property type="component" value="Unassembled WGS sequence"/>
</dbReference>
<evidence type="ECO:0000313" key="5">
    <source>
        <dbReference type="Proteomes" id="UP000440304"/>
    </source>
</evidence>
<dbReference type="PIRSF" id="PIRSF012702">
    <property type="entry name" value="UCP012702"/>
    <property type="match status" value="1"/>
</dbReference>
<evidence type="ECO:0000313" key="4">
    <source>
        <dbReference type="EMBL" id="MXN99642.1"/>
    </source>
</evidence>
<accession>A0A6N8T8L7</accession>
<evidence type="ECO:0000256" key="1">
    <source>
        <dbReference type="PIRNR" id="PIRNR012702"/>
    </source>
</evidence>
<organism evidence="4 5">
    <name type="scientific">Shinella zoogloeoides</name>
    <name type="common">Crabtreella saccharophila</name>
    <dbReference type="NCBI Taxonomy" id="352475"/>
    <lineage>
        <taxon>Bacteria</taxon>
        <taxon>Pseudomonadati</taxon>
        <taxon>Pseudomonadota</taxon>
        <taxon>Alphaproteobacteria</taxon>
        <taxon>Hyphomicrobiales</taxon>
        <taxon>Rhizobiaceae</taxon>
        <taxon>Shinella</taxon>
    </lineage>
</organism>
<comment type="caution">
    <text evidence="4">The sequence shown here is derived from an EMBL/GenBank/DDBJ whole genome shotgun (WGS) entry which is preliminary data.</text>
</comment>
<evidence type="ECO:0000259" key="3">
    <source>
        <dbReference type="Pfam" id="PF07364"/>
    </source>
</evidence>
<dbReference type="OrthoDB" id="9782658at2"/>
<feature type="domain" description="Microcystin LR degradation protein MlrC N-terminal" evidence="3">
    <location>
        <begin position="4"/>
        <end position="293"/>
    </location>
</feature>
<sequence>MSYRVAIIEFINESNTFTLKRTGIGDFHASHYFKGDEIPRNFEGTGSEVGGAIEVARAKGWTPVYIVAAHAEPNGIIREEARAEITEACLRGLKEGGPFDGVFVALHGAMVTQTDEDGDCQFLRAVRSVLGNAVPVAITLDLHANVFDELAGLAQISVSFRTYPHVDMREVGVQACELLHETMAGAIMPKLAIRRPPMLLGCDDGRTTDNGPMCRLLDIADTEAAAPGILNVSINAGFTDADVWAAGPSVVVTYDAAVAPAAVAEGIGERLCEAIWSYRHDWAQPVPLAECIAALKAADPAEGIVVVADFSDNPGSGAYSDCTALIAALLEAGIKDAAAGALLDPEAVAEIAAAGVGAQVTVTIGGRTDPTVGGGPLTVTGTVMAVSDGRFVFEGPMFTGLPGTCGRSVCLRVGGLDIMIVSERMQMLDKNIFRAVGIEPTGKVVLAVKSMQHFKGAFGPIAARMIVTDAGGLSSPDLTRRSYLRLRRPVYPLDC</sequence>
<keyword evidence="1" id="KW-0482">Metalloprotease</keyword>